<evidence type="ECO:0008006" key="4">
    <source>
        <dbReference type="Google" id="ProtNLM"/>
    </source>
</evidence>
<dbReference type="SUPFAM" id="SSF52047">
    <property type="entry name" value="RNI-like"/>
    <property type="match status" value="1"/>
</dbReference>
<dbReference type="EMBL" id="KQ964617">
    <property type="protein sequence ID" value="KXN67709.1"/>
    <property type="molecule type" value="Genomic_DNA"/>
</dbReference>
<evidence type="ECO:0000256" key="1">
    <source>
        <dbReference type="SAM" id="MobiDB-lite"/>
    </source>
</evidence>
<dbReference type="Gene3D" id="3.80.10.10">
    <property type="entry name" value="Ribonuclease Inhibitor"/>
    <property type="match status" value="1"/>
</dbReference>
<dbReference type="InterPro" id="IPR032675">
    <property type="entry name" value="LRR_dom_sf"/>
</dbReference>
<sequence length="479" mass="56026">MNNLNWELVFKLKEFKAYYNSWDLNELSMGCKEFRKLLHSAVFKSFNFIAYVEANGYKSLKTDVNEEEDSNENDNNAANNNGEDDDYVDFEMCSLPIDPEYIADISNIINPYLPLTQEYIESKNQFNSDLKNYHSRPKQVVLYHSKDYYYLLRDIPDVFSRLSTLTIAYSHLTVESLQHLLDSLSHLENFELTRCYLFQYPLEQNQIPINWPYSLVKFNFSDNFASFVEDKLSPIRLYNGEITNASNSYLKLFPKHLPKLTDLVCEVFGQDPEIECLEEFLKLNTQIKSLKIGGGSLNKKIFYIIKSYENLTHLELDYISYNLRGSSLNEFPILSRISHLSILLRNYLENLDLFILKFPNLSSCLIEAIYGDFDQFYDLCIKLPNIKSLKLKQHSSWGHPIEIILPKIDNLTGIEFSLHSFSEYEKFKMNADSCKNLNSVKFTEYGDQSSSNNSNLTPELTGSWEVVHFHRSFSYYRNY</sequence>
<dbReference type="AlphaFoldDB" id="A0A137NYM6"/>
<keyword evidence="3" id="KW-1185">Reference proteome</keyword>
<feature type="region of interest" description="Disordered" evidence="1">
    <location>
        <begin position="66"/>
        <end position="85"/>
    </location>
</feature>
<organism evidence="2 3">
    <name type="scientific">Conidiobolus coronatus (strain ATCC 28846 / CBS 209.66 / NRRL 28638)</name>
    <name type="common">Delacroixia coronata</name>
    <dbReference type="NCBI Taxonomy" id="796925"/>
    <lineage>
        <taxon>Eukaryota</taxon>
        <taxon>Fungi</taxon>
        <taxon>Fungi incertae sedis</taxon>
        <taxon>Zoopagomycota</taxon>
        <taxon>Entomophthoromycotina</taxon>
        <taxon>Entomophthoromycetes</taxon>
        <taxon>Entomophthorales</taxon>
        <taxon>Ancylistaceae</taxon>
        <taxon>Conidiobolus</taxon>
    </lineage>
</organism>
<accession>A0A137NYM6</accession>
<reference evidence="2 3" key="1">
    <citation type="journal article" date="2015" name="Genome Biol. Evol.">
        <title>Phylogenomic analyses indicate that early fungi evolved digesting cell walls of algal ancestors of land plants.</title>
        <authorList>
            <person name="Chang Y."/>
            <person name="Wang S."/>
            <person name="Sekimoto S."/>
            <person name="Aerts A.L."/>
            <person name="Choi C."/>
            <person name="Clum A."/>
            <person name="LaButti K.M."/>
            <person name="Lindquist E.A."/>
            <person name="Yee Ngan C."/>
            <person name="Ohm R.A."/>
            <person name="Salamov A.A."/>
            <person name="Grigoriev I.V."/>
            <person name="Spatafora J.W."/>
            <person name="Berbee M.L."/>
        </authorList>
    </citation>
    <scope>NUCLEOTIDE SEQUENCE [LARGE SCALE GENOMIC DNA]</scope>
    <source>
        <strain evidence="2 3">NRRL 28638</strain>
    </source>
</reference>
<dbReference type="Proteomes" id="UP000070444">
    <property type="component" value="Unassembled WGS sequence"/>
</dbReference>
<evidence type="ECO:0000313" key="3">
    <source>
        <dbReference type="Proteomes" id="UP000070444"/>
    </source>
</evidence>
<protein>
    <recommendedName>
        <fullName evidence="4">F-box domain-containing protein</fullName>
    </recommendedName>
</protein>
<gene>
    <name evidence="2" type="ORF">CONCODRAFT_86804</name>
</gene>
<name>A0A137NYM6_CONC2</name>
<evidence type="ECO:0000313" key="2">
    <source>
        <dbReference type="EMBL" id="KXN67709.1"/>
    </source>
</evidence>
<proteinExistence type="predicted"/>